<dbReference type="EMBL" id="LBMM01024881">
    <property type="protein sequence ID" value="KMQ82502.1"/>
    <property type="molecule type" value="Genomic_DNA"/>
</dbReference>
<dbReference type="SUPFAM" id="SSF56219">
    <property type="entry name" value="DNase I-like"/>
    <property type="match status" value="1"/>
</dbReference>
<organism evidence="2 3">
    <name type="scientific">Lasius niger</name>
    <name type="common">Black garden ant</name>
    <dbReference type="NCBI Taxonomy" id="67767"/>
    <lineage>
        <taxon>Eukaryota</taxon>
        <taxon>Metazoa</taxon>
        <taxon>Ecdysozoa</taxon>
        <taxon>Arthropoda</taxon>
        <taxon>Hexapoda</taxon>
        <taxon>Insecta</taxon>
        <taxon>Pterygota</taxon>
        <taxon>Neoptera</taxon>
        <taxon>Endopterygota</taxon>
        <taxon>Hymenoptera</taxon>
        <taxon>Apocrita</taxon>
        <taxon>Aculeata</taxon>
        <taxon>Formicoidea</taxon>
        <taxon>Formicidae</taxon>
        <taxon>Formicinae</taxon>
        <taxon>Lasius</taxon>
        <taxon>Lasius</taxon>
    </lineage>
</organism>
<evidence type="ECO:0000313" key="2">
    <source>
        <dbReference type="EMBL" id="KMQ82502.1"/>
    </source>
</evidence>
<accession>A0A0J7JWN2</accession>
<keyword evidence="2" id="KW-0548">Nucleotidyltransferase</keyword>
<dbReference type="GO" id="GO:0003964">
    <property type="term" value="F:RNA-directed DNA polymerase activity"/>
    <property type="evidence" value="ECO:0007669"/>
    <property type="project" value="UniProtKB-KW"/>
</dbReference>
<dbReference type="Pfam" id="PF14529">
    <property type="entry name" value="Exo_endo_phos_2"/>
    <property type="match status" value="1"/>
</dbReference>
<reference evidence="2 3" key="1">
    <citation type="submission" date="2015-04" db="EMBL/GenBank/DDBJ databases">
        <title>Lasius niger genome sequencing.</title>
        <authorList>
            <person name="Konorov E.A."/>
            <person name="Nikitin M.A."/>
            <person name="Kirill M.V."/>
            <person name="Chang P."/>
        </authorList>
    </citation>
    <scope>NUCLEOTIDE SEQUENCE [LARGE SCALE GENOMIC DNA]</scope>
    <source>
        <tissue evidence="2">Whole</tissue>
    </source>
</reference>
<dbReference type="Gene3D" id="3.60.10.10">
    <property type="entry name" value="Endonuclease/exonuclease/phosphatase"/>
    <property type="match status" value="1"/>
</dbReference>
<dbReference type="OrthoDB" id="6780406at2759"/>
<keyword evidence="3" id="KW-1185">Reference proteome</keyword>
<evidence type="ECO:0000313" key="3">
    <source>
        <dbReference type="Proteomes" id="UP000036403"/>
    </source>
</evidence>
<evidence type="ECO:0000259" key="1">
    <source>
        <dbReference type="Pfam" id="PF14529"/>
    </source>
</evidence>
<dbReference type="AlphaFoldDB" id="A0A0J7JWN2"/>
<feature type="domain" description="Endonuclease/exonuclease/phosphatase" evidence="1">
    <location>
        <begin position="6"/>
        <end position="74"/>
    </location>
</feature>
<protein>
    <submittedName>
        <fullName evidence="2">Reverse transcriptase</fullName>
    </submittedName>
</protein>
<keyword evidence="2" id="KW-0695">RNA-directed DNA polymerase</keyword>
<gene>
    <name evidence="2" type="ORF">RF55_22721</name>
</gene>
<dbReference type="Proteomes" id="UP000036403">
    <property type="component" value="Unassembled WGS sequence"/>
</dbReference>
<keyword evidence="2" id="KW-0808">Transferase</keyword>
<dbReference type="PaxDb" id="67767-A0A0J7JWN2"/>
<comment type="caution">
    <text evidence="2">The sequence shown here is derived from an EMBL/GenBank/DDBJ whole genome shotgun (WGS) entry which is preliminary data.</text>
</comment>
<dbReference type="InterPro" id="IPR005135">
    <property type="entry name" value="Endo/exonuclease/phosphatase"/>
</dbReference>
<sequence>MGSLSHTDGRGRLISIWAAERDLRVANIGNSPTCVRAQGSSIVDLTWISSDILPFVNDWRVEEEVESLSDHLFISFALSTSRSRPSPGRSTSRRWNLKKFNRDRFRAALHWSGFEPEVEDHTDIQGMIKE</sequence>
<name>A0A0J7JWN2_LASNI</name>
<proteinExistence type="predicted"/>
<dbReference type="InterPro" id="IPR036691">
    <property type="entry name" value="Endo/exonu/phosph_ase_sf"/>
</dbReference>